<accession>A0A9D2LHR0</accession>
<dbReference type="AlphaFoldDB" id="A0A9D2LHR0"/>
<reference evidence="1" key="2">
    <citation type="submission" date="2021-04" db="EMBL/GenBank/DDBJ databases">
        <authorList>
            <person name="Gilroy R."/>
        </authorList>
    </citation>
    <scope>NUCLEOTIDE SEQUENCE</scope>
    <source>
        <strain evidence="1">ChiBcec18-1249</strain>
    </source>
</reference>
<evidence type="ECO:0000313" key="1">
    <source>
        <dbReference type="EMBL" id="HJB12460.1"/>
    </source>
</evidence>
<name>A0A9D2LHR0_9FIRM</name>
<evidence type="ECO:0000313" key="2">
    <source>
        <dbReference type="Proteomes" id="UP000823824"/>
    </source>
</evidence>
<reference evidence="1" key="1">
    <citation type="journal article" date="2021" name="PeerJ">
        <title>Extensive microbial diversity within the chicken gut microbiome revealed by metagenomics and culture.</title>
        <authorList>
            <person name="Gilroy R."/>
            <person name="Ravi A."/>
            <person name="Getino M."/>
            <person name="Pursley I."/>
            <person name="Horton D.L."/>
            <person name="Alikhan N.F."/>
            <person name="Baker D."/>
            <person name="Gharbi K."/>
            <person name="Hall N."/>
            <person name="Watson M."/>
            <person name="Adriaenssens E.M."/>
            <person name="Foster-Nyarko E."/>
            <person name="Jarju S."/>
            <person name="Secka A."/>
            <person name="Antonio M."/>
            <person name="Oren A."/>
            <person name="Chaudhuri R.R."/>
            <person name="La Ragione R."/>
            <person name="Hildebrand F."/>
            <person name="Pallen M.J."/>
        </authorList>
    </citation>
    <scope>NUCLEOTIDE SEQUENCE</scope>
    <source>
        <strain evidence="1">ChiBcec18-1249</strain>
    </source>
</reference>
<comment type="caution">
    <text evidence="1">The sequence shown here is derived from an EMBL/GenBank/DDBJ whole genome shotgun (WGS) entry which is preliminary data.</text>
</comment>
<proteinExistence type="predicted"/>
<sequence>MKNAHICPKCASRDVVRIPDHPSRYASGSNIYTSKYTLMGKIPVIRYVCCGCGYAEHWVESPMELFQIHQAYADK</sequence>
<protein>
    <submittedName>
        <fullName evidence="1">Uncharacterized protein</fullName>
    </submittedName>
</protein>
<dbReference type="EMBL" id="DWZJ01000013">
    <property type="protein sequence ID" value="HJB12460.1"/>
    <property type="molecule type" value="Genomic_DNA"/>
</dbReference>
<organism evidence="1 2">
    <name type="scientific">Candidatus Oscillibacter excrementigallinarum</name>
    <dbReference type="NCBI Taxonomy" id="2838716"/>
    <lineage>
        <taxon>Bacteria</taxon>
        <taxon>Bacillati</taxon>
        <taxon>Bacillota</taxon>
        <taxon>Clostridia</taxon>
        <taxon>Eubacteriales</taxon>
        <taxon>Oscillospiraceae</taxon>
        <taxon>Oscillibacter</taxon>
    </lineage>
</organism>
<gene>
    <name evidence="1" type="ORF">H9787_01960</name>
</gene>
<dbReference type="Proteomes" id="UP000823824">
    <property type="component" value="Unassembled WGS sequence"/>
</dbReference>